<evidence type="ECO:0008006" key="3">
    <source>
        <dbReference type="Google" id="ProtNLM"/>
    </source>
</evidence>
<dbReference type="Proteomes" id="UP000308652">
    <property type="component" value="Unassembled WGS sequence"/>
</dbReference>
<keyword evidence="2" id="KW-1185">Reference proteome</keyword>
<proteinExistence type="predicted"/>
<dbReference type="OrthoDB" id="2535907at2759"/>
<gene>
    <name evidence="1" type="ORF">BDQ12DRAFT_676334</name>
</gene>
<dbReference type="AlphaFoldDB" id="A0A5C3MCN6"/>
<protein>
    <recommendedName>
        <fullName evidence="3">Mediator complex subunit 16</fullName>
    </recommendedName>
</protein>
<organism evidence="1 2">
    <name type="scientific">Crucibulum laeve</name>
    <dbReference type="NCBI Taxonomy" id="68775"/>
    <lineage>
        <taxon>Eukaryota</taxon>
        <taxon>Fungi</taxon>
        <taxon>Dikarya</taxon>
        <taxon>Basidiomycota</taxon>
        <taxon>Agaricomycotina</taxon>
        <taxon>Agaricomycetes</taxon>
        <taxon>Agaricomycetidae</taxon>
        <taxon>Agaricales</taxon>
        <taxon>Agaricineae</taxon>
        <taxon>Nidulariaceae</taxon>
        <taxon>Crucibulum</taxon>
    </lineage>
</organism>
<dbReference type="EMBL" id="ML213592">
    <property type="protein sequence ID" value="TFK42513.1"/>
    <property type="molecule type" value="Genomic_DNA"/>
</dbReference>
<evidence type="ECO:0000313" key="1">
    <source>
        <dbReference type="EMBL" id="TFK42513.1"/>
    </source>
</evidence>
<accession>A0A5C3MCN6</accession>
<dbReference type="STRING" id="68775.A0A5C3MCN6"/>
<reference evidence="1 2" key="1">
    <citation type="journal article" date="2019" name="Nat. Ecol. Evol.">
        <title>Megaphylogeny resolves global patterns of mushroom evolution.</title>
        <authorList>
            <person name="Varga T."/>
            <person name="Krizsan K."/>
            <person name="Foldi C."/>
            <person name="Dima B."/>
            <person name="Sanchez-Garcia M."/>
            <person name="Sanchez-Ramirez S."/>
            <person name="Szollosi G.J."/>
            <person name="Szarkandi J.G."/>
            <person name="Papp V."/>
            <person name="Albert L."/>
            <person name="Andreopoulos W."/>
            <person name="Angelini C."/>
            <person name="Antonin V."/>
            <person name="Barry K.W."/>
            <person name="Bougher N.L."/>
            <person name="Buchanan P."/>
            <person name="Buyck B."/>
            <person name="Bense V."/>
            <person name="Catcheside P."/>
            <person name="Chovatia M."/>
            <person name="Cooper J."/>
            <person name="Damon W."/>
            <person name="Desjardin D."/>
            <person name="Finy P."/>
            <person name="Geml J."/>
            <person name="Haridas S."/>
            <person name="Hughes K."/>
            <person name="Justo A."/>
            <person name="Karasinski D."/>
            <person name="Kautmanova I."/>
            <person name="Kiss B."/>
            <person name="Kocsube S."/>
            <person name="Kotiranta H."/>
            <person name="LaButti K.M."/>
            <person name="Lechner B.E."/>
            <person name="Liimatainen K."/>
            <person name="Lipzen A."/>
            <person name="Lukacs Z."/>
            <person name="Mihaltcheva S."/>
            <person name="Morgado L.N."/>
            <person name="Niskanen T."/>
            <person name="Noordeloos M.E."/>
            <person name="Ohm R.A."/>
            <person name="Ortiz-Santana B."/>
            <person name="Ovrebo C."/>
            <person name="Racz N."/>
            <person name="Riley R."/>
            <person name="Savchenko A."/>
            <person name="Shiryaev A."/>
            <person name="Soop K."/>
            <person name="Spirin V."/>
            <person name="Szebenyi C."/>
            <person name="Tomsovsky M."/>
            <person name="Tulloss R.E."/>
            <person name="Uehling J."/>
            <person name="Grigoriev I.V."/>
            <person name="Vagvolgyi C."/>
            <person name="Papp T."/>
            <person name="Martin F.M."/>
            <person name="Miettinen O."/>
            <person name="Hibbett D.S."/>
            <person name="Nagy L.G."/>
        </authorList>
    </citation>
    <scope>NUCLEOTIDE SEQUENCE [LARGE SCALE GENOMIC DNA]</scope>
    <source>
        <strain evidence="1 2">CBS 166.37</strain>
    </source>
</reference>
<name>A0A5C3MCN6_9AGAR</name>
<evidence type="ECO:0000313" key="2">
    <source>
        <dbReference type="Proteomes" id="UP000308652"/>
    </source>
</evidence>
<sequence>MSSPSVSPSKGKTREATHWKAAWWDFYPLAERPKRPVEWSNSSVIFTAHPTQSLVTARHFSSSKQFVIPSPAPVLASPTAYEPPTIISVASGDEWLFAYFPGRSGDGIGCIWKRGTQIDNWSVKECWNFTRSGGVVAAKWLNSPRERVTKSSITFGRLLPRGPLTSITNPTLILVTQDHQAHACYFRQYSPTLKIIKCSLLSPTLRLEGQPVPVNGPVAGSGAIRECVDAAVGLGYGESSILVAMHSRRIPPQSAAIPPFDAMDIDVPIALQPTTDSAPSDWDTWGEEQFIDLCEIQFKHYPIALGYDGMQIGLFTNPLPPLPYPGKCLTDLLFVCTPPGPSSPSEMKSPSLQKRSESEKGKIYLAISHLDFEDFASVPKSELNLYSIIRQPPSPASPRSKEISKPSWNYHPHATRSFGPRVLAFAAPTVSNFGEPLLYAGILDTSGPLMIQQTKPKVVQIGEIKVLNISDLTDHENWESSPIMSESSKAGRDLPLRAAVSPNHMFAFTISSSNWPVQTGLHALPRILDKNGGISALSLSISIASAVLARKSTSDLTHLLSLPSFTTEEVADILFHALEILDKNDNGMPHLSTWDMLGISAGIYRSRAQHSKDDSDREVLTARWQTAHDICSLMAGNMAFEDCHEGEGYDVSAAWQLIGISTWIVNFTERLMKQCVLSWDPTGQQGGNGAQISSNATKKMLESPILLTLIHPYAVQNVLTALRHVRQFRSFLGSLPAGGENAHIAKDVLIDLVDRSGVDFTALSNLLEEVVKASKMLDAQECRKALTLCYPTPTIRPHLHKIIQTVSQSSILHKSTLFIKPSDLVDGVSMLLAGAPKKEKDRDVVTKGILAKQNSTVVCLRCNGRSDILREPLSPSRFPSRWRNWENVWKQRCICGGPWTSPAVNKGFFQA</sequence>